<gene>
    <name evidence="1" type="ORF">AN188_01144</name>
</gene>
<dbReference type="AlphaFoldDB" id="A0A150JB60"/>
<comment type="caution">
    <text evidence="1">The sequence shown here is derived from an EMBL/GenBank/DDBJ whole genome shotgun (WGS) entry which is preliminary data.</text>
</comment>
<reference evidence="1 2" key="1">
    <citation type="journal article" date="2016" name="ISME J.">
        <title>Chasing the elusive Euryarchaeota class WSA2: genomes reveal a uniquely fastidious methyl-reducing methanogen.</title>
        <authorList>
            <person name="Nobu M.K."/>
            <person name="Narihiro T."/>
            <person name="Kuroda K."/>
            <person name="Mei R."/>
            <person name="Liu W.T."/>
        </authorList>
    </citation>
    <scope>NUCLEOTIDE SEQUENCE [LARGE SCALE GENOMIC DNA]</scope>
    <source>
        <strain evidence="1">ADurb1013_Bin02101</strain>
    </source>
</reference>
<evidence type="ECO:0000313" key="2">
    <source>
        <dbReference type="Proteomes" id="UP000092420"/>
    </source>
</evidence>
<dbReference type="Proteomes" id="UP000092420">
    <property type="component" value="Unassembled WGS sequence"/>
</dbReference>
<dbReference type="EMBL" id="LNJB01000014">
    <property type="protein sequence ID" value="KYC54395.1"/>
    <property type="molecule type" value="Genomic_DNA"/>
</dbReference>
<evidence type="ECO:0000313" key="1">
    <source>
        <dbReference type="EMBL" id="KYC54395.1"/>
    </source>
</evidence>
<protein>
    <submittedName>
        <fullName evidence="1">Uncharacterized protein</fullName>
    </submittedName>
</protein>
<sequence>MCIDSSRMKSKEKKIFSRKKLFRGENMGKNIPEPKLRVVLYYQKNKEWLQDLARIGDPYIRAMALSVISEAEEILNQS</sequence>
<organism evidence="1 2">
    <name type="scientific">Candidatus Methanofastidiosum methylothiophilum</name>
    <dbReference type="NCBI Taxonomy" id="1705564"/>
    <lineage>
        <taxon>Archaea</taxon>
        <taxon>Methanobacteriati</taxon>
        <taxon>Methanobacteriota</taxon>
        <taxon>Stenosarchaea group</taxon>
        <taxon>Candidatus Methanofastidiosia</taxon>
        <taxon>Candidatus Methanofastidiosales</taxon>
        <taxon>Candidatus Methanofastidiosaceae</taxon>
        <taxon>Candidatus Methanofastidiosum</taxon>
    </lineage>
</organism>
<name>A0A150JB60_9EURY</name>
<accession>A0A150JB60</accession>
<proteinExistence type="predicted"/>